<dbReference type="Pfam" id="PF01022">
    <property type="entry name" value="HTH_5"/>
    <property type="match status" value="1"/>
</dbReference>
<organism evidence="7">
    <name type="scientific">Shewanella oncorhynchi</name>
    <dbReference type="NCBI Taxonomy" id="2726434"/>
    <lineage>
        <taxon>Bacteria</taxon>
        <taxon>Pseudomonadati</taxon>
        <taxon>Pseudomonadota</taxon>
        <taxon>Gammaproteobacteria</taxon>
        <taxon>Alteromonadales</taxon>
        <taxon>Shewanellaceae</taxon>
        <taxon>Shewanella</taxon>
    </lineage>
</organism>
<evidence type="ECO:0000256" key="2">
    <source>
        <dbReference type="ARBA" id="ARBA00023015"/>
    </source>
</evidence>
<reference evidence="7" key="2">
    <citation type="submission" date="2023-08" db="EMBL/GenBank/DDBJ databases">
        <title>Complete genome sequence of Shewanella oncorhynchi Z-P2, a siderophore putrebactin-producing bacterium.</title>
        <authorList>
            <person name="Zhang Y."/>
        </authorList>
    </citation>
    <scope>NUCLEOTIDE SEQUENCE</scope>
    <source>
        <strain evidence="7">Z-P2</strain>
    </source>
</reference>
<evidence type="ECO:0000256" key="4">
    <source>
        <dbReference type="ARBA" id="ARBA00023163"/>
    </source>
</evidence>
<dbReference type="FunFam" id="1.10.10.10:FF:000279">
    <property type="entry name" value="Transcriptional regulator, ArsR family"/>
    <property type="match status" value="1"/>
</dbReference>
<dbReference type="GO" id="GO:0003700">
    <property type="term" value="F:DNA-binding transcription factor activity"/>
    <property type="evidence" value="ECO:0007669"/>
    <property type="project" value="InterPro"/>
</dbReference>
<dbReference type="PROSITE" id="PS50987">
    <property type="entry name" value="HTH_ARSR_2"/>
    <property type="match status" value="1"/>
</dbReference>
<dbReference type="EMBL" id="CP132914">
    <property type="protein sequence ID" value="WMB72763.1"/>
    <property type="molecule type" value="Genomic_DNA"/>
</dbReference>
<dbReference type="Proteomes" id="UP001236800">
    <property type="component" value="Chromosome"/>
</dbReference>
<evidence type="ECO:0000313" key="8">
    <source>
        <dbReference type="Proteomes" id="UP000527352"/>
    </source>
</evidence>
<dbReference type="InterPro" id="IPR011991">
    <property type="entry name" value="ArsR-like_HTH"/>
</dbReference>
<evidence type="ECO:0000259" key="5">
    <source>
        <dbReference type="PROSITE" id="PS50987"/>
    </source>
</evidence>
<dbReference type="PANTHER" id="PTHR33154:SF18">
    <property type="entry name" value="ARSENICAL RESISTANCE OPERON REPRESSOR"/>
    <property type="match status" value="1"/>
</dbReference>
<evidence type="ECO:0000313" key="6">
    <source>
        <dbReference type="EMBL" id="NLQ24079.1"/>
    </source>
</evidence>
<sequence length="115" mass="13451">MINPTQFFKCLADETRLRCMMLIQQEGELCVCELTEALQETQPKISRHLAQLRKCGLLVDRRQGQWIFYRINNDLPEWSQLVLSEVTNQNTVFLEENMRNLCKMGGRPDRAKACC</sequence>
<keyword evidence="1" id="KW-0059">Arsenical resistance</keyword>
<dbReference type="GO" id="GO:0003677">
    <property type="term" value="F:DNA binding"/>
    <property type="evidence" value="ECO:0007669"/>
    <property type="project" value="UniProtKB-KW"/>
</dbReference>
<dbReference type="NCBIfam" id="NF033788">
    <property type="entry name" value="HTH_metalloreg"/>
    <property type="match status" value="1"/>
</dbReference>
<dbReference type="SMART" id="SM00418">
    <property type="entry name" value="HTH_ARSR"/>
    <property type="match status" value="1"/>
</dbReference>
<keyword evidence="2" id="KW-0805">Transcription regulation</keyword>
<accession>A0AA50KCU0</accession>
<dbReference type="InterPro" id="IPR036390">
    <property type="entry name" value="WH_DNA-bd_sf"/>
</dbReference>
<dbReference type="Proteomes" id="UP000527352">
    <property type="component" value="Unassembled WGS sequence"/>
</dbReference>
<evidence type="ECO:0000313" key="7">
    <source>
        <dbReference type="EMBL" id="WMB72763.1"/>
    </source>
</evidence>
<keyword evidence="4" id="KW-0804">Transcription</keyword>
<dbReference type="SUPFAM" id="SSF46785">
    <property type="entry name" value="Winged helix' DNA-binding domain"/>
    <property type="match status" value="1"/>
</dbReference>
<keyword evidence="3" id="KW-0238">DNA-binding</keyword>
<dbReference type="Gene3D" id="1.10.10.10">
    <property type="entry name" value="Winged helix-like DNA-binding domain superfamily/Winged helix DNA-binding domain"/>
    <property type="match status" value="1"/>
</dbReference>
<dbReference type="AlphaFoldDB" id="A0AA50KCU0"/>
<gene>
    <name evidence="6" type="ORF">HGO26_14500</name>
    <name evidence="7" type="ORF">RA178_20540</name>
</gene>
<protein>
    <submittedName>
        <fullName evidence="7">Metalloregulator ArsR/SmtB family transcription factor</fullName>
    </submittedName>
</protein>
<dbReference type="InterPro" id="IPR036388">
    <property type="entry name" value="WH-like_DNA-bd_sf"/>
</dbReference>
<dbReference type="KEGG" id="sog:RA178_20540"/>
<reference evidence="6 8" key="1">
    <citation type="submission" date="2020-04" db="EMBL/GenBank/DDBJ databases">
        <title>The first description of lens atrophy caused by putative novel Shewanella sp. that is a new emerging pathogen for cultured rainbow trout?</title>
        <authorList>
            <person name="Saticioglu I.B."/>
            <person name="Duman M."/>
            <person name="Altun S."/>
        </authorList>
    </citation>
    <scope>NUCLEOTIDE SEQUENCE [LARGE SCALE GENOMIC DNA]</scope>
    <source>
        <strain evidence="6 8">S-1</strain>
    </source>
</reference>
<dbReference type="RefSeq" id="WP_105250495.1">
    <property type="nucleotide sequence ID" value="NZ_CP132914.1"/>
</dbReference>
<evidence type="ECO:0000256" key="3">
    <source>
        <dbReference type="ARBA" id="ARBA00023125"/>
    </source>
</evidence>
<dbReference type="PANTHER" id="PTHR33154">
    <property type="entry name" value="TRANSCRIPTIONAL REGULATOR, ARSR FAMILY"/>
    <property type="match status" value="1"/>
</dbReference>
<dbReference type="NCBIfam" id="NF007528">
    <property type="entry name" value="PRK10141.1"/>
    <property type="match status" value="1"/>
</dbReference>
<dbReference type="InterPro" id="IPR051081">
    <property type="entry name" value="HTH_MetalResp_TranReg"/>
</dbReference>
<proteinExistence type="predicted"/>
<feature type="domain" description="HTH arsR-type" evidence="5">
    <location>
        <begin position="1"/>
        <end position="90"/>
    </location>
</feature>
<dbReference type="EMBL" id="JABAEB010000008">
    <property type="protein sequence ID" value="NLQ24079.1"/>
    <property type="molecule type" value="Genomic_DNA"/>
</dbReference>
<dbReference type="PRINTS" id="PR00778">
    <property type="entry name" value="HTHARSR"/>
</dbReference>
<dbReference type="GeneID" id="301341624"/>
<dbReference type="CDD" id="cd00090">
    <property type="entry name" value="HTH_ARSR"/>
    <property type="match status" value="1"/>
</dbReference>
<keyword evidence="8" id="KW-1185">Reference proteome</keyword>
<dbReference type="InterPro" id="IPR001845">
    <property type="entry name" value="HTH_ArsR_DNA-bd_dom"/>
</dbReference>
<evidence type="ECO:0000256" key="1">
    <source>
        <dbReference type="ARBA" id="ARBA00022849"/>
    </source>
</evidence>
<dbReference type="GO" id="GO:0046685">
    <property type="term" value="P:response to arsenic-containing substance"/>
    <property type="evidence" value="ECO:0007669"/>
    <property type="project" value="UniProtKB-KW"/>
</dbReference>
<name>A0AA50KCU0_9GAMM</name>